<evidence type="ECO:0000313" key="2">
    <source>
        <dbReference type="EMBL" id="TFL00236.1"/>
    </source>
</evidence>
<feature type="compositionally biased region" description="Low complexity" evidence="1">
    <location>
        <begin position="229"/>
        <end position="262"/>
    </location>
</feature>
<feature type="compositionally biased region" description="Low complexity" evidence="1">
    <location>
        <begin position="34"/>
        <end position="67"/>
    </location>
</feature>
<keyword evidence="3" id="KW-1185">Reference proteome</keyword>
<feature type="compositionally biased region" description="Basic residues" evidence="1">
    <location>
        <begin position="267"/>
        <end position="281"/>
    </location>
</feature>
<evidence type="ECO:0000256" key="1">
    <source>
        <dbReference type="SAM" id="MobiDB-lite"/>
    </source>
</evidence>
<feature type="compositionally biased region" description="Polar residues" evidence="1">
    <location>
        <begin position="566"/>
        <end position="580"/>
    </location>
</feature>
<feature type="compositionally biased region" description="Basic and acidic residues" evidence="1">
    <location>
        <begin position="195"/>
        <end position="211"/>
    </location>
</feature>
<accession>A0A5C3QDV3</accession>
<evidence type="ECO:0000313" key="3">
    <source>
        <dbReference type="Proteomes" id="UP000305067"/>
    </source>
</evidence>
<feature type="region of interest" description="Disordered" evidence="1">
    <location>
        <begin position="405"/>
        <end position="644"/>
    </location>
</feature>
<feature type="compositionally biased region" description="Low complexity" evidence="1">
    <location>
        <begin position="442"/>
        <end position="451"/>
    </location>
</feature>
<feature type="compositionally biased region" description="Low complexity" evidence="1">
    <location>
        <begin position="412"/>
        <end position="431"/>
    </location>
</feature>
<organism evidence="2 3">
    <name type="scientific">Pterulicium gracile</name>
    <dbReference type="NCBI Taxonomy" id="1884261"/>
    <lineage>
        <taxon>Eukaryota</taxon>
        <taxon>Fungi</taxon>
        <taxon>Dikarya</taxon>
        <taxon>Basidiomycota</taxon>
        <taxon>Agaricomycotina</taxon>
        <taxon>Agaricomycetes</taxon>
        <taxon>Agaricomycetidae</taxon>
        <taxon>Agaricales</taxon>
        <taxon>Pleurotineae</taxon>
        <taxon>Pterulaceae</taxon>
        <taxon>Pterulicium</taxon>
    </lineage>
</organism>
<gene>
    <name evidence="2" type="ORF">BDV98DRAFT_569468</name>
</gene>
<name>A0A5C3QDV3_9AGAR</name>
<feature type="region of interest" description="Disordered" evidence="1">
    <location>
        <begin position="703"/>
        <end position="734"/>
    </location>
</feature>
<protein>
    <submittedName>
        <fullName evidence="2">Uncharacterized protein</fullName>
    </submittedName>
</protein>
<reference evidence="2 3" key="1">
    <citation type="journal article" date="2019" name="Nat. Ecol. Evol.">
        <title>Megaphylogeny resolves global patterns of mushroom evolution.</title>
        <authorList>
            <person name="Varga T."/>
            <person name="Krizsan K."/>
            <person name="Foldi C."/>
            <person name="Dima B."/>
            <person name="Sanchez-Garcia M."/>
            <person name="Sanchez-Ramirez S."/>
            <person name="Szollosi G.J."/>
            <person name="Szarkandi J.G."/>
            <person name="Papp V."/>
            <person name="Albert L."/>
            <person name="Andreopoulos W."/>
            <person name="Angelini C."/>
            <person name="Antonin V."/>
            <person name="Barry K.W."/>
            <person name="Bougher N.L."/>
            <person name="Buchanan P."/>
            <person name="Buyck B."/>
            <person name="Bense V."/>
            <person name="Catcheside P."/>
            <person name="Chovatia M."/>
            <person name="Cooper J."/>
            <person name="Damon W."/>
            <person name="Desjardin D."/>
            <person name="Finy P."/>
            <person name="Geml J."/>
            <person name="Haridas S."/>
            <person name="Hughes K."/>
            <person name="Justo A."/>
            <person name="Karasinski D."/>
            <person name="Kautmanova I."/>
            <person name="Kiss B."/>
            <person name="Kocsube S."/>
            <person name="Kotiranta H."/>
            <person name="LaButti K.M."/>
            <person name="Lechner B.E."/>
            <person name="Liimatainen K."/>
            <person name="Lipzen A."/>
            <person name="Lukacs Z."/>
            <person name="Mihaltcheva S."/>
            <person name="Morgado L.N."/>
            <person name="Niskanen T."/>
            <person name="Noordeloos M.E."/>
            <person name="Ohm R.A."/>
            <person name="Ortiz-Santana B."/>
            <person name="Ovrebo C."/>
            <person name="Racz N."/>
            <person name="Riley R."/>
            <person name="Savchenko A."/>
            <person name="Shiryaev A."/>
            <person name="Soop K."/>
            <person name="Spirin V."/>
            <person name="Szebenyi C."/>
            <person name="Tomsovsky M."/>
            <person name="Tulloss R.E."/>
            <person name="Uehling J."/>
            <person name="Grigoriev I.V."/>
            <person name="Vagvolgyi C."/>
            <person name="Papp T."/>
            <person name="Martin F.M."/>
            <person name="Miettinen O."/>
            <person name="Hibbett D.S."/>
            <person name="Nagy L.G."/>
        </authorList>
    </citation>
    <scope>NUCLEOTIDE SEQUENCE [LARGE SCALE GENOMIC DNA]</scope>
    <source>
        <strain evidence="2 3">CBS 309.79</strain>
    </source>
</reference>
<feature type="compositionally biased region" description="Pro residues" evidence="1">
    <location>
        <begin position="303"/>
        <end position="315"/>
    </location>
</feature>
<dbReference type="Proteomes" id="UP000305067">
    <property type="component" value="Unassembled WGS sequence"/>
</dbReference>
<proteinExistence type="predicted"/>
<feature type="compositionally biased region" description="Polar residues" evidence="1">
    <location>
        <begin position="598"/>
        <end position="607"/>
    </location>
</feature>
<feature type="region of interest" description="Disordered" evidence="1">
    <location>
        <begin position="1"/>
        <end position="142"/>
    </location>
</feature>
<feature type="compositionally biased region" description="Pro residues" evidence="1">
    <location>
        <begin position="68"/>
        <end position="78"/>
    </location>
</feature>
<dbReference type="EMBL" id="ML178829">
    <property type="protein sequence ID" value="TFL00236.1"/>
    <property type="molecule type" value="Genomic_DNA"/>
</dbReference>
<feature type="compositionally biased region" description="Gly residues" evidence="1">
    <location>
        <begin position="288"/>
        <end position="298"/>
    </location>
</feature>
<feature type="compositionally biased region" description="Basic and acidic residues" evidence="1">
    <location>
        <begin position="172"/>
        <end position="182"/>
    </location>
</feature>
<feature type="compositionally biased region" description="Low complexity" evidence="1">
    <location>
        <begin position="107"/>
        <end position="121"/>
    </location>
</feature>
<feature type="compositionally biased region" description="Low complexity" evidence="1">
    <location>
        <begin position="482"/>
        <end position="491"/>
    </location>
</feature>
<feature type="compositionally biased region" description="Low complexity" evidence="1">
    <location>
        <begin position="79"/>
        <end position="98"/>
    </location>
</feature>
<dbReference type="AlphaFoldDB" id="A0A5C3QDV3"/>
<sequence>MRFRNDTTAVEGASDSPSKGKSSGLLVHPDQKKTSSSKPSSESVNGSTSPASPSPPTATKFTLFTPPYTFPSPSPAASPHPSSSSPTTTTFPYSFTPPNTRTTSKFTAPSSTSNSTTTTANVPRRGRNRPATRPLDAESHAIARREAKIAELLTMGVEGEMLSAAMKEWEGTVKEEADEAGKGKGKAVVNDDVGAETHRVKGKGKGKEIEVVRMSASPAPVPSTPKNPSPTATTTTTPAPRSTSLARSKSLLSPSSSRTKSPNVARSRSKSPVKPRSKFKHYTSSSSQGGGSLSGSGSGIFPRPRPLALPLPPPVPSLPAELAGLSPTFSISSVSSVNLSPALSTVTSASEDGFGTSVNAGSSPVAHGGGEHVSSGGGVQVACRGEDEMFMDASEELAFFDNTEADETMRRSSSAPASSPLASSPSTKTPLLSPPFEFPTHSSDSVSSSTSLPFPLTGMDRMNGGWTGDTNPSTPFYPNPLPSSAYPASSPFLARTPPPPLSNPTHQDIHHHHRLRMHALALSPRSSVSRDESTNSGRHPGGRRKTHGRRETISSFPAAHSHALFPSSSVPTLNRSQTPLVTDRSGRGQGHGRRYPSGSYSANSSPTRAHAPIIRHAQSQGASGWDSPSPSPSPSLTMDGQQEGWGGFGDAWLRTWEMGTNADSYSAPSNPIASSSSATAEWPAMPDGAGVVTAGVVTADEAPMRTTRLSGPPRLTSFSELSGWAGEGGDAHDV</sequence>
<feature type="compositionally biased region" description="Pro residues" evidence="1">
    <location>
        <begin position="219"/>
        <end position="228"/>
    </location>
</feature>
<feature type="region of interest" description="Disordered" evidence="1">
    <location>
        <begin position="172"/>
        <end position="315"/>
    </location>
</feature>